<dbReference type="InterPro" id="IPR050072">
    <property type="entry name" value="Peptidase_M20A"/>
</dbReference>
<comment type="caution">
    <text evidence="7">The sequence shown here is derived from an EMBL/GenBank/DDBJ whole genome shotgun (WGS) entry which is preliminary data.</text>
</comment>
<comment type="similarity">
    <text evidence="2">Belongs to the peptidase M20A family.</text>
</comment>
<dbReference type="EMBL" id="SLXK01000022">
    <property type="protein sequence ID" value="TCP24911.1"/>
    <property type="molecule type" value="Genomic_DNA"/>
</dbReference>
<name>A0A4R2NTM6_9BACL</name>
<dbReference type="Pfam" id="PF07687">
    <property type="entry name" value="M20_dimer"/>
    <property type="match status" value="1"/>
</dbReference>
<dbReference type="PROSITE" id="PS00758">
    <property type="entry name" value="ARGE_DAPE_CPG2_1"/>
    <property type="match status" value="1"/>
</dbReference>
<evidence type="ECO:0000259" key="6">
    <source>
        <dbReference type="Pfam" id="PF07687"/>
    </source>
</evidence>
<evidence type="ECO:0000256" key="1">
    <source>
        <dbReference type="ARBA" id="ARBA00001947"/>
    </source>
</evidence>
<sequence>MMLSEERKQKVVNLCQTLVRLKSYSGEENLVAKEIKSHAEQNGFDDVIVDELGNVMLVMKGKNEGPTVLLDGHIDTVPVTEERWTVDPYSGEIKDGKIYGRGTSDMKGAVSAMIAAAVNFAEDTDKSFPGKVIVSCSVHEECFEGVSTRRISEIIHPDYVVIGEATHLKLNRGQRGRAEIVVETIGKPAHSSNPEKGNNAVYQMVKLIAKIRELPVAEDETLGKGILELTDIKSSPYPGASVVPSLCTATFDRRLLVGETKESVLATIQQLIDKLQSEDPSFKATVKYAYGEEHCYTGALISGERFFPGWLYEDEKDFVQLPLKELSAIGLQTELSHYSFCTNGSHFAGEANIPTIGFGPSLESQAHVDDEYIEIEQIVKATEGYTGIMRALTSIQSKKEETIKNV</sequence>
<dbReference type="PANTHER" id="PTHR43808">
    <property type="entry name" value="ACETYLORNITHINE DEACETYLASE"/>
    <property type="match status" value="1"/>
</dbReference>
<dbReference type="Pfam" id="PF01546">
    <property type="entry name" value="Peptidase_M20"/>
    <property type="match status" value="1"/>
</dbReference>
<dbReference type="InterPro" id="IPR011650">
    <property type="entry name" value="Peptidase_M20_dimer"/>
</dbReference>
<organism evidence="7 8">
    <name type="scientific">Scopulibacillus darangshiensis</name>
    <dbReference type="NCBI Taxonomy" id="442528"/>
    <lineage>
        <taxon>Bacteria</taxon>
        <taxon>Bacillati</taxon>
        <taxon>Bacillota</taxon>
        <taxon>Bacilli</taxon>
        <taxon>Bacillales</taxon>
        <taxon>Sporolactobacillaceae</taxon>
        <taxon>Scopulibacillus</taxon>
    </lineage>
</organism>
<keyword evidence="4 7" id="KW-0378">Hydrolase</keyword>
<dbReference type="Gene3D" id="3.40.630.10">
    <property type="entry name" value="Zn peptidases"/>
    <property type="match status" value="2"/>
</dbReference>
<evidence type="ECO:0000256" key="3">
    <source>
        <dbReference type="ARBA" id="ARBA00022723"/>
    </source>
</evidence>
<keyword evidence="5" id="KW-0862">Zinc</keyword>
<keyword evidence="8" id="KW-1185">Reference proteome</keyword>
<dbReference type="GO" id="GO:0046872">
    <property type="term" value="F:metal ion binding"/>
    <property type="evidence" value="ECO:0007669"/>
    <property type="project" value="UniProtKB-KW"/>
</dbReference>
<proteinExistence type="inferred from homology"/>
<dbReference type="PANTHER" id="PTHR43808:SF8">
    <property type="entry name" value="PEPTIDASE M20 DIMERISATION DOMAIN-CONTAINING PROTEIN"/>
    <property type="match status" value="1"/>
</dbReference>
<evidence type="ECO:0000313" key="7">
    <source>
        <dbReference type="EMBL" id="TCP24911.1"/>
    </source>
</evidence>
<gene>
    <name evidence="7" type="ORF">EV207_12214</name>
</gene>
<evidence type="ECO:0000313" key="8">
    <source>
        <dbReference type="Proteomes" id="UP000295416"/>
    </source>
</evidence>
<reference evidence="7 8" key="1">
    <citation type="submission" date="2019-03" db="EMBL/GenBank/DDBJ databases">
        <title>Genomic Encyclopedia of Type Strains, Phase IV (KMG-IV): sequencing the most valuable type-strain genomes for metagenomic binning, comparative biology and taxonomic classification.</title>
        <authorList>
            <person name="Goeker M."/>
        </authorList>
    </citation>
    <scope>NUCLEOTIDE SEQUENCE [LARGE SCALE GENOMIC DNA]</scope>
    <source>
        <strain evidence="7 8">DSM 19377</strain>
    </source>
</reference>
<feature type="domain" description="Peptidase M20 dimerisation" evidence="6">
    <location>
        <begin position="173"/>
        <end position="279"/>
    </location>
</feature>
<dbReference type="NCBIfam" id="NF009555">
    <property type="entry name" value="PRK13004.1"/>
    <property type="match status" value="1"/>
</dbReference>
<dbReference type="SUPFAM" id="SSF55031">
    <property type="entry name" value="Bacterial exopeptidase dimerisation domain"/>
    <property type="match status" value="1"/>
</dbReference>
<dbReference type="RefSeq" id="WP_207902958.1">
    <property type="nucleotide sequence ID" value="NZ_SLXK01000022.1"/>
</dbReference>
<accession>A0A4R2NTM6</accession>
<dbReference type="SUPFAM" id="SSF53187">
    <property type="entry name" value="Zn-dependent exopeptidases"/>
    <property type="match status" value="1"/>
</dbReference>
<comment type="cofactor">
    <cofactor evidence="1">
        <name>Zn(2+)</name>
        <dbReference type="ChEBI" id="CHEBI:29105"/>
    </cofactor>
</comment>
<evidence type="ECO:0000256" key="2">
    <source>
        <dbReference type="ARBA" id="ARBA00006247"/>
    </source>
</evidence>
<dbReference type="GO" id="GO:0016787">
    <property type="term" value="F:hydrolase activity"/>
    <property type="evidence" value="ECO:0007669"/>
    <property type="project" value="UniProtKB-KW"/>
</dbReference>
<dbReference type="Proteomes" id="UP000295416">
    <property type="component" value="Unassembled WGS sequence"/>
</dbReference>
<evidence type="ECO:0000256" key="5">
    <source>
        <dbReference type="ARBA" id="ARBA00022833"/>
    </source>
</evidence>
<dbReference type="InterPro" id="IPR036264">
    <property type="entry name" value="Bact_exopeptidase_dim_dom"/>
</dbReference>
<protein>
    <submittedName>
        <fullName evidence="7">Putative selenium metabolism hydrolase</fullName>
    </submittedName>
</protein>
<evidence type="ECO:0000256" key="4">
    <source>
        <dbReference type="ARBA" id="ARBA00022801"/>
    </source>
</evidence>
<keyword evidence="3" id="KW-0479">Metal-binding</keyword>
<dbReference type="AlphaFoldDB" id="A0A4R2NTM6"/>
<dbReference type="Gene3D" id="3.30.70.360">
    <property type="match status" value="1"/>
</dbReference>
<dbReference type="InterPro" id="IPR002933">
    <property type="entry name" value="Peptidase_M20"/>
</dbReference>
<dbReference type="InterPro" id="IPR001261">
    <property type="entry name" value="ArgE/DapE_CS"/>
</dbReference>